<keyword evidence="5 6" id="KW-0472">Membrane</keyword>
<dbReference type="PANTHER" id="PTHR30086">
    <property type="entry name" value="ARGININE EXPORTER PROTEIN ARGO"/>
    <property type="match status" value="1"/>
</dbReference>
<feature type="transmembrane region" description="Helical" evidence="6">
    <location>
        <begin position="71"/>
        <end position="88"/>
    </location>
</feature>
<evidence type="ECO:0000256" key="2">
    <source>
        <dbReference type="ARBA" id="ARBA00022475"/>
    </source>
</evidence>
<dbReference type="PATRIC" id="fig|317.243.peg.2256"/>
<dbReference type="GO" id="GO:0005886">
    <property type="term" value="C:plasma membrane"/>
    <property type="evidence" value="ECO:0007669"/>
    <property type="project" value="UniProtKB-SubCell"/>
</dbReference>
<dbReference type="PANTHER" id="PTHR30086:SF19">
    <property type="entry name" value="THREONINE EFFLUX PROTEIN"/>
    <property type="match status" value="1"/>
</dbReference>
<comment type="caution">
    <text evidence="7">The sequence shown here is derived from an EMBL/GenBank/DDBJ whole genome shotgun (WGS) entry which is preliminary data.</text>
</comment>
<dbReference type="Pfam" id="PF01810">
    <property type="entry name" value="LysE"/>
    <property type="match status" value="1"/>
</dbReference>
<feature type="transmembrane region" description="Helical" evidence="6">
    <location>
        <begin position="154"/>
        <end position="175"/>
    </location>
</feature>
<dbReference type="GO" id="GO:0015171">
    <property type="term" value="F:amino acid transmembrane transporter activity"/>
    <property type="evidence" value="ECO:0007669"/>
    <property type="project" value="TreeGrafter"/>
</dbReference>
<evidence type="ECO:0000313" key="7">
    <source>
        <dbReference type="EMBL" id="OCR25453.1"/>
    </source>
</evidence>
<feature type="transmembrane region" description="Helical" evidence="6">
    <location>
        <begin position="6"/>
        <end position="29"/>
    </location>
</feature>
<evidence type="ECO:0000256" key="4">
    <source>
        <dbReference type="ARBA" id="ARBA00022989"/>
    </source>
</evidence>
<protein>
    <submittedName>
        <fullName evidence="7">Threonine transporter</fullName>
    </submittedName>
</protein>
<evidence type="ECO:0000313" key="8">
    <source>
        <dbReference type="Proteomes" id="UP000093104"/>
    </source>
</evidence>
<name>A0A1C7Z6J5_PSESX</name>
<keyword evidence="3 6" id="KW-0812">Transmembrane</keyword>
<evidence type="ECO:0000256" key="1">
    <source>
        <dbReference type="ARBA" id="ARBA00004651"/>
    </source>
</evidence>
<keyword evidence="2" id="KW-1003">Cell membrane</keyword>
<evidence type="ECO:0000256" key="6">
    <source>
        <dbReference type="SAM" id="Phobius"/>
    </source>
</evidence>
<evidence type="ECO:0000256" key="5">
    <source>
        <dbReference type="ARBA" id="ARBA00023136"/>
    </source>
</evidence>
<dbReference type="Proteomes" id="UP000093104">
    <property type="component" value="Unassembled WGS sequence"/>
</dbReference>
<dbReference type="OrthoDB" id="581870at2"/>
<evidence type="ECO:0000256" key="3">
    <source>
        <dbReference type="ARBA" id="ARBA00022692"/>
    </source>
</evidence>
<dbReference type="AlphaFoldDB" id="A0A1C7Z6J5"/>
<dbReference type="InterPro" id="IPR001123">
    <property type="entry name" value="LeuE-type"/>
</dbReference>
<proteinExistence type="predicted"/>
<gene>
    <name evidence="7" type="ORF">AFK24_07970</name>
</gene>
<dbReference type="RefSeq" id="WP_065832745.1">
    <property type="nucleotide sequence ID" value="NZ_LGSI01000032.1"/>
</dbReference>
<accession>A0A1C7Z6J5</accession>
<dbReference type="EMBL" id="LGSI01000032">
    <property type="protein sequence ID" value="OCR25453.1"/>
    <property type="molecule type" value="Genomic_DNA"/>
</dbReference>
<sequence>MDVWISIISIMAALLLGAMSPGPSFVIVARNSVLLSRADGAATALGMGVGGVVFCGMALAGFYSLLASVEWLYVTVKVAGALYLFHIASQIWSGASKPLDLVTEPVDRERDFLKSFWMGFSTQLSNPKTALVYGGIFVALLPQNVPFWCYPVLIVMTFLVEAGWYAIVALAFSSSRPKEIYLNAKSIIDRAAALTIGALGVKLILTSSELGS</sequence>
<keyword evidence="4 6" id="KW-1133">Transmembrane helix</keyword>
<reference evidence="7 8" key="1">
    <citation type="submission" date="2015-07" db="EMBL/GenBank/DDBJ databases">
        <title>Draft genome sequence of a diazotrophic, plant growth-promoting rhizobacterium of the Pseudomonas syringae complex.</title>
        <authorList>
            <person name="Patten C.L."/>
            <person name="Jeong H."/>
        </authorList>
    </citation>
    <scope>NUCLEOTIDE SEQUENCE [LARGE SCALE GENOMIC DNA]</scope>
    <source>
        <strain evidence="7 8">GR12-2</strain>
    </source>
</reference>
<comment type="subcellular location">
    <subcellularLocation>
        <location evidence="1">Cell membrane</location>
        <topology evidence="1">Multi-pass membrane protein</topology>
    </subcellularLocation>
</comment>
<organism evidence="7 8">
    <name type="scientific">Pseudomonas syringae</name>
    <dbReference type="NCBI Taxonomy" id="317"/>
    <lineage>
        <taxon>Bacteria</taxon>
        <taxon>Pseudomonadati</taxon>
        <taxon>Pseudomonadota</taxon>
        <taxon>Gammaproteobacteria</taxon>
        <taxon>Pseudomonadales</taxon>
        <taxon>Pseudomonadaceae</taxon>
        <taxon>Pseudomonas</taxon>
    </lineage>
</organism>
<feature type="transmembrane region" description="Helical" evidence="6">
    <location>
        <begin position="41"/>
        <end position="65"/>
    </location>
</feature>